<evidence type="ECO:0000256" key="3">
    <source>
        <dbReference type="ARBA" id="ARBA00022475"/>
    </source>
</evidence>
<comment type="subcellular location">
    <subcellularLocation>
        <location evidence="2">Cell membrane</location>
    </subcellularLocation>
    <subcellularLocation>
        <location evidence="1">Membrane</location>
        <topology evidence="1">Single-pass membrane protein</topology>
    </subcellularLocation>
</comment>
<dbReference type="Gene3D" id="1.10.10.1320">
    <property type="entry name" value="Anti-sigma factor, zinc-finger domain"/>
    <property type="match status" value="1"/>
</dbReference>
<dbReference type="GO" id="GO:0016989">
    <property type="term" value="F:sigma factor antagonist activity"/>
    <property type="evidence" value="ECO:0007669"/>
    <property type="project" value="TreeGrafter"/>
</dbReference>
<keyword evidence="3" id="KW-1003">Cell membrane</keyword>
<organism evidence="14">
    <name type="scientific">Streptomyces tabacisoli</name>
    <dbReference type="NCBI Taxonomy" id="3156398"/>
    <lineage>
        <taxon>Bacteria</taxon>
        <taxon>Bacillati</taxon>
        <taxon>Actinomycetota</taxon>
        <taxon>Actinomycetes</taxon>
        <taxon>Kitasatosporales</taxon>
        <taxon>Streptomycetaceae</taxon>
        <taxon>Streptomyces</taxon>
    </lineage>
</organism>
<dbReference type="InterPro" id="IPR053877">
    <property type="entry name" value="RskA_N"/>
</dbReference>
<reference evidence="14" key="1">
    <citation type="submission" date="2024-06" db="EMBL/GenBank/DDBJ databases">
        <title>Streptomyces sp. strain HUAS MG91 genome sequences.</title>
        <authorList>
            <person name="Mo P."/>
        </authorList>
    </citation>
    <scope>NUCLEOTIDE SEQUENCE</scope>
    <source>
        <strain evidence="14">HUAS MG91</strain>
    </source>
</reference>
<dbReference type="InterPro" id="IPR051474">
    <property type="entry name" value="Anti-sigma-K/W_factor"/>
</dbReference>
<evidence type="ECO:0000256" key="4">
    <source>
        <dbReference type="ARBA" id="ARBA00022692"/>
    </source>
</evidence>
<evidence type="ECO:0000256" key="1">
    <source>
        <dbReference type="ARBA" id="ARBA00004167"/>
    </source>
</evidence>
<dbReference type="Pfam" id="PF22618">
    <property type="entry name" value="RskA_N"/>
    <property type="match status" value="1"/>
</dbReference>
<dbReference type="EMBL" id="CP159534">
    <property type="protein sequence ID" value="XCJ69157.1"/>
    <property type="molecule type" value="Genomic_DNA"/>
</dbReference>
<evidence type="ECO:0000256" key="5">
    <source>
        <dbReference type="ARBA" id="ARBA00022989"/>
    </source>
</evidence>
<evidence type="ECO:0000313" key="14">
    <source>
        <dbReference type="EMBL" id="XCJ69157.1"/>
    </source>
</evidence>
<name>A0AAU8IM30_9ACTN</name>
<dbReference type="KEGG" id="stac:ABII15_03880"/>
<evidence type="ECO:0000256" key="10">
    <source>
        <dbReference type="ARBA" id="ARBA00030803"/>
    </source>
</evidence>
<gene>
    <name evidence="14" type="ORF">ABII15_03880</name>
</gene>
<sequence length="251" mass="26241">MTTADLHTLTGAYAVHALTEEEREAFERHLADCEACAQETAELTATAARLGLAASDAPRPELREQVLRRITTVRQETPARPYPAQTVRTGVARRRLLSRWALAACLAAAASLGGVAVWQHQRADDAVRQARQAERSSDRIAAVLAAPDARTGSAKLAGGATGTVVVSAAQDKAVLVVSGMAEPPRGKVYQLWFDDGGTMRAAGLMDAARHDQTVLLSGAVDGASGMGITVEPAGGSEQPTSAPVALMRLPA</sequence>
<dbReference type="InterPro" id="IPR018764">
    <property type="entry name" value="RskA_C"/>
</dbReference>
<evidence type="ECO:0000259" key="13">
    <source>
        <dbReference type="Pfam" id="PF22618"/>
    </source>
</evidence>
<evidence type="ECO:0000256" key="7">
    <source>
        <dbReference type="ARBA" id="ARBA00023136"/>
    </source>
</evidence>
<keyword evidence="8" id="KW-0804">Transcription</keyword>
<evidence type="ECO:0000259" key="12">
    <source>
        <dbReference type="Pfam" id="PF10099"/>
    </source>
</evidence>
<dbReference type="PANTHER" id="PTHR37461">
    <property type="entry name" value="ANTI-SIGMA-K FACTOR RSKA"/>
    <property type="match status" value="1"/>
</dbReference>
<dbReference type="GO" id="GO:0005886">
    <property type="term" value="C:plasma membrane"/>
    <property type="evidence" value="ECO:0007669"/>
    <property type="project" value="UniProtKB-SubCell"/>
</dbReference>
<feature type="domain" description="Anti-sigma-K factor RskA N-terminal" evidence="13">
    <location>
        <begin position="6"/>
        <end position="38"/>
    </location>
</feature>
<evidence type="ECO:0000256" key="9">
    <source>
        <dbReference type="ARBA" id="ARBA00029829"/>
    </source>
</evidence>
<keyword evidence="4 11" id="KW-0812">Transmembrane</keyword>
<proteinExistence type="predicted"/>
<feature type="domain" description="Anti-sigma K factor RskA C-terminal" evidence="12">
    <location>
        <begin position="106"/>
        <end position="244"/>
    </location>
</feature>
<dbReference type="GO" id="GO:0006417">
    <property type="term" value="P:regulation of translation"/>
    <property type="evidence" value="ECO:0007669"/>
    <property type="project" value="TreeGrafter"/>
</dbReference>
<keyword evidence="7 11" id="KW-0472">Membrane</keyword>
<keyword evidence="5 11" id="KW-1133">Transmembrane helix</keyword>
<dbReference type="PANTHER" id="PTHR37461:SF1">
    <property type="entry name" value="ANTI-SIGMA-K FACTOR RSKA"/>
    <property type="match status" value="1"/>
</dbReference>
<dbReference type="Pfam" id="PF10099">
    <property type="entry name" value="RskA_C"/>
    <property type="match status" value="1"/>
</dbReference>
<keyword evidence="6" id="KW-0805">Transcription regulation</keyword>
<evidence type="ECO:0000256" key="6">
    <source>
        <dbReference type="ARBA" id="ARBA00023015"/>
    </source>
</evidence>
<evidence type="ECO:0000256" key="8">
    <source>
        <dbReference type="ARBA" id="ARBA00023163"/>
    </source>
</evidence>
<evidence type="ECO:0000256" key="11">
    <source>
        <dbReference type="SAM" id="Phobius"/>
    </source>
</evidence>
<dbReference type="RefSeq" id="WP_353940842.1">
    <property type="nucleotide sequence ID" value="NZ_CP159534.1"/>
</dbReference>
<protein>
    <recommendedName>
        <fullName evidence="10">Regulator of SigK</fullName>
    </recommendedName>
    <alternativeName>
        <fullName evidence="9">Sigma-K anti-sigma factor RskA</fullName>
    </alternativeName>
</protein>
<feature type="transmembrane region" description="Helical" evidence="11">
    <location>
        <begin position="100"/>
        <end position="118"/>
    </location>
</feature>
<dbReference type="AlphaFoldDB" id="A0AAU8IM30"/>
<evidence type="ECO:0000256" key="2">
    <source>
        <dbReference type="ARBA" id="ARBA00004236"/>
    </source>
</evidence>
<dbReference type="InterPro" id="IPR041916">
    <property type="entry name" value="Anti_sigma_zinc_sf"/>
</dbReference>
<accession>A0AAU8IM30</accession>